<protein>
    <submittedName>
        <fullName evidence="5">S-DNA-T family DNA segregation ATPase FtsK/SpoIIIE</fullName>
    </submittedName>
</protein>
<evidence type="ECO:0000256" key="3">
    <source>
        <dbReference type="PROSITE-ProRule" id="PRU00289"/>
    </source>
</evidence>
<dbReference type="EMBL" id="JAVDYE010000001">
    <property type="protein sequence ID" value="MDR7383514.1"/>
    <property type="molecule type" value="Genomic_DNA"/>
</dbReference>
<evidence type="ECO:0000313" key="6">
    <source>
        <dbReference type="Proteomes" id="UP001183585"/>
    </source>
</evidence>
<evidence type="ECO:0000259" key="4">
    <source>
        <dbReference type="PROSITE" id="PS50901"/>
    </source>
</evidence>
<name>A0ABU2CQC0_9MICO</name>
<dbReference type="PANTHER" id="PTHR22683">
    <property type="entry name" value="SPORULATION PROTEIN RELATED"/>
    <property type="match status" value="1"/>
</dbReference>
<evidence type="ECO:0000256" key="2">
    <source>
        <dbReference type="ARBA" id="ARBA00022840"/>
    </source>
</evidence>
<sequence>MTTPNEHMPSTPDDGLPGAAELEAWMQLTGDETATKRLDQGAALVQPDEDNALTGEVIDAPSVPEADAAPRAPRVVVHRGDHEPLTVLPQWAKSPEVFLAAVQRESKFVASWVGHHGLRLPFVYLPKFLVRAGVGLGVCVRDLARWVTDAENKATRAALMASVRGTAEWKTLRKEHADGVRARLGGLAAAGFTSGVAGVTLHTYTGSEGLTAAAVAVGTAAVTAFGVIGTKRVEAPIVEAHEGEVPKLTVDVVSDALLTLGLGSMGEVKAGRAENKVLRIFPTTGGVEIHVDLVPGATTAMVIERKDRLASALRRPLDTVWPENNHKANPGRLNLYIADKALSERRDVEWKLRNKGETNVFEPFPIGEDQRGRQVSVNLMYNNVVVGGLPGMGKTYLLRVLILGAMLDPRTELHIHELKGTGDLLAFKPVAHVCQSGDDPSDFKALRDDLRNVREEVRRRSAFIRSLPRDQVPESKVTDELANRYGIKPLLFVIDESQLAFKDPTYGGEIADLVEDITRLGRALAIQLILATQRPNKDAIPTAISALISIRICLRVGDQTTNDMVLGTSMYRAGHRATDLDPEAKGVALMAGEKADPQLVRGASVDGAASDKIVERSRVIREAKGLLTGMAAGDIPADLDHSTVLDHLLAVWPENDPEWANGKIWSDELAARLAEHKPTLYTGWDAAQVNAAAKRHGVTAKNVKHGTGANNVRKGLVRAEVVKAVGDVIALPDTTTEED</sequence>
<keyword evidence="6" id="KW-1185">Reference proteome</keyword>
<dbReference type="SUPFAM" id="SSF52540">
    <property type="entry name" value="P-loop containing nucleoside triphosphate hydrolases"/>
    <property type="match status" value="1"/>
</dbReference>
<dbReference type="Gene3D" id="3.40.50.300">
    <property type="entry name" value="P-loop containing nucleotide triphosphate hydrolases"/>
    <property type="match status" value="1"/>
</dbReference>
<dbReference type="InterPro" id="IPR002543">
    <property type="entry name" value="FtsK_dom"/>
</dbReference>
<proteinExistence type="predicted"/>
<reference evidence="5 6" key="1">
    <citation type="submission" date="2023-07" db="EMBL/GenBank/DDBJ databases">
        <title>Sequencing the genomes of 1000 actinobacteria strains.</title>
        <authorList>
            <person name="Klenk H.-P."/>
        </authorList>
    </citation>
    <scope>NUCLEOTIDE SEQUENCE [LARGE SCALE GENOMIC DNA]</scope>
    <source>
        <strain evidence="5 6">DSM 45554</strain>
    </source>
</reference>
<evidence type="ECO:0000256" key="1">
    <source>
        <dbReference type="ARBA" id="ARBA00022741"/>
    </source>
</evidence>
<dbReference type="Proteomes" id="UP001183585">
    <property type="component" value="Unassembled WGS sequence"/>
</dbReference>
<feature type="domain" description="FtsK" evidence="4">
    <location>
        <begin position="372"/>
        <end position="563"/>
    </location>
</feature>
<feature type="binding site" evidence="3">
    <location>
        <begin position="388"/>
        <end position="395"/>
    </location>
    <ligand>
        <name>ATP</name>
        <dbReference type="ChEBI" id="CHEBI:30616"/>
    </ligand>
</feature>
<accession>A0ABU2CQC0</accession>
<gene>
    <name evidence="5" type="ORF">J2S48_003029</name>
</gene>
<comment type="caution">
    <text evidence="5">The sequence shown here is derived from an EMBL/GenBank/DDBJ whole genome shotgun (WGS) entry which is preliminary data.</text>
</comment>
<dbReference type="PANTHER" id="PTHR22683:SF1">
    <property type="entry name" value="TYPE VII SECRETION SYSTEM PROTEIN ESSC"/>
    <property type="match status" value="1"/>
</dbReference>
<dbReference type="RefSeq" id="WP_274994419.1">
    <property type="nucleotide sequence ID" value="NZ_JAJQQP010000007.1"/>
</dbReference>
<keyword evidence="2 3" id="KW-0067">ATP-binding</keyword>
<dbReference type="InterPro" id="IPR027417">
    <property type="entry name" value="P-loop_NTPase"/>
</dbReference>
<organism evidence="5 6">
    <name type="scientific">Promicromonospora iranensis</name>
    <dbReference type="NCBI Taxonomy" id="1105144"/>
    <lineage>
        <taxon>Bacteria</taxon>
        <taxon>Bacillati</taxon>
        <taxon>Actinomycetota</taxon>
        <taxon>Actinomycetes</taxon>
        <taxon>Micrococcales</taxon>
        <taxon>Promicromonosporaceae</taxon>
        <taxon>Promicromonospora</taxon>
    </lineage>
</organism>
<dbReference type="InterPro" id="IPR050206">
    <property type="entry name" value="FtsK/SpoIIIE/SftA"/>
</dbReference>
<evidence type="ECO:0000313" key="5">
    <source>
        <dbReference type="EMBL" id="MDR7383514.1"/>
    </source>
</evidence>
<dbReference type="PROSITE" id="PS50901">
    <property type="entry name" value="FTSK"/>
    <property type="match status" value="1"/>
</dbReference>
<dbReference type="Pfam" id="PF01580">
    <property type="entry name" value="FtsK_SpoIIIE"/>
    <property type="match status" value="1"/>
</dbReference>
<keyword evidence="1 3" id="KW-0547">Nucleotide-binding</keyword>